<name>A0A8S2K5U2_9BILA</name>
<dbReference type="AlphaFoldDB" id="A0A8S2K5U2"/>
<feature type="region of interest" description="Disordered" evidence="1">
    <location>
        <begin position="1"/>
        <end position="25"/>
    </location>
</feature>
<dbReference type="Proteomes" id="UP000676336">
    <property type="component" value="Unassembled WGS sequence"/>
</dbReference>
<gene>
    <name evidence="2" type="ORF">BYL167_LOCUS4396</name>
    <name evidence="3" type="ORF">GIL414_LOCUS3130</name>
    <name evidence="4" type="ORF">SMN809_LOCUS12193</name>
</gene>
<dbReference type="EMBL" id="CAJOBI010004568">
    <property type="protein sequence ID" value="CAF4005825.1"/>
    <property type="molecule type" value="Genomic_DNA"/>
</dbReference>
<feature type="compositionally biased region" description="Polar residues" evidence="1">
    <location>
        <begin position="86"/>
        <end position="106"/>
    </location>
</feature>
<reference evidence="3" key="1">
    <citation type="submission" date="2021-02" db="EMBL/GenBank/DDBJ databases">
        <authorList>
            <person name="Nowell W R."/>
        </authorList>
    </citation>
    <scope>NUCLEOTIDE SEQUENCE</scope>
</reference>
<dbReference type="EMBL" id="CAJOBJ010000660">
    <property type="protein sequence ID" value="CAF3836603.1"/>
    <property type="molecule type" value="Genomic_DNA"/>
</dbReference>
<evidence type="ECO:0000313" key="5">
    <source>
        <dbReference type="Proteomes" id="UP000681720"/>
    </source>
</evidence>
<sequence length="477" mass="54631">MSRRRSTSSSHIHTNQNPCVNYQNDPNIRSTSEIYKQAYQSLMNIECHHVGTHQNTASMNSPIRRPYSSSENDVSELEDFEHDPNTKTIQKNPSANQPPLQQQHTNTSASIDCNLSITNQKLNTNSSSIIKLTDEAKLFAQSRYPFPPFIIRFPTPYIHEQKFGYRKASAKCSSNECDLLLFVKNSYSFSILYDEKNWPQSILDLTYTRPSTLSIPPQLSLIIKNVSLSIDFADFTNEIKASYPNVRNVIRMKHKNQLNIKLVKLEFSEPGQRDEILNRGKIFVHFLTYDVEGYLAPARVLICSKCMGLGHFRKQCKQTQDTCKKCGQTYDDVNNHTSTCTHLQCIHCQGNHMSNDMKCPKVKQFRADLTKFLLSPAIQANRQRNYLNLNSTNFPPLNSAQRHTTFNHNPNSNHWSPNTGSTNSIINKIDTLVNNEISFFLSNVNVGKHNRTLDADFKVKINRMRAQLNNAKTDKDF</sequence>
<comment type="caution">
    <text evidence="3">The sequence shown here is derived from an EMBL/GenBank/DDBJ whole genome shotgun (WGS) entry which is preliminary data.</text>
</comment>
<evidence type="ECO:0000313" key="2">
    <source>
        <dbReference type="EMBL" id="CAF3825789.1"/>
    </source>
</evidence>
<evidence type="ECO:0008006" key="6">
    <source>
        <dbReference type="Google" id="ProtNLM"/>
    </source>
</evidence>
<evidence type="ECO:0000313" key="3">
    <source>
        <dbReference type="EMBL" id="CAF3836603.1"/>
    </source>
</evidence>
<organism evidence="3 5">
    <name type="scientific">Rotaria magnacalcarata</name>
    <dbReference type="NCBI Taxonomy" id="392030"/>
    <lineage>
        <taxon>Eukaryota</taxon>
        <taxon>Metazoa</taxon>
        <taxon>Spiralia</taxon>
        <taxon>Gnathifera</taxon>
        <taxon>Rotifera</taxon>
        <taxon>Eurotatoria</taxon>
        <taxon>Bdelloidea</taxon>
        <taxon>Philodinida</taxon>
        <taxon>Philodinidae</taxon>
        <taxon>Rotaria</taxon>
    </lineage>
</organism>
<dbReference type="Proteomes" id="UP000681967">
    <property type="component" value="Unassembled WGS sequence"/>
</dbReference>
<evidence type="ECO:0000313" key="4">
    <source>
        <dbReference type="EMBL" id="CAF4005825.1"/>
    </source>
</evidence>
<dbReference type="EMBL" id="CAJOBH010000928">
    <property type="protein sequence ID" value="CAF3825789.1"/>
    <property type="molecule type" value="Genomic_DNA"/>
</dbReference>
<evidence type="ECO:0000256" key="1">
    <source>
        <dbReference type="SAM" id="MobiDB-lite"/>
    </source>
</evidence>
<feature type="compositionally biased region" description="Polar residues" evidence="1">
    <location>
        <begin position="54"/>
        <end position="72"/>
    </location>
</feature>
<accession>A0A8S2K5U2</accession>
<feature type="region of interest" description="Disordered" evidence="1">
    <location>
        <begin position="54"/>
        <end position="106"/>
    </location>
</feature>
<proteinExistence type="predicted"/>
<feature type="compositionally biased region" description="Polar residues" evidence="1">
    <location>
        <begin position="11"/>
        <end position="25"/>
    </location>
</feature>
<protein>
    <recommendedName>
        <fullName evidence="6">CCHC-type domain-containing protein</fullName>
    </recommendedName>
</protein>
<dbReference type="Proteomes" id="UP000681720">
    <property type="component" value="Unassembled WGS sequence"/>
</dbReference>